<protein>
    <submittedName>
        <fullName evidence="1">Uncharacterized protein</fullName>
    </submittedName>
</protein>
<comment type="caution">
    <text evidence="1">The sequence shown here is derived from an EMBL/GenBank/DDBJ whole genome shotgun (WGS) entry which is preliminary data.</text>
</comment>
<sequence>MTVSASLAQRRASSVSTTELARQRDLNKYYQPWLDSKKLKAVPANTGPNQARPAPCSHDTTLTALAQLATLRLNAKRGMVSLIDSNTQIILAEATQTLSLIDETRHAPGDHIWLGNVSLPRQDCMDEHTFGSRMTWQDSAGQDVNIAAFIVNDTLEDERFMHRPYVTSTVASVRFYAGVPIVTKQGHAIGVYAVSDDKPRPEGLALDEAQFMEDVAQIIADHLERVMDTVGRVSERDFMRGISYFLEDLSEYKYELSSGDRPLQAPITNPPLDMQATDPQVEPPRGRPSQTSSTALPTSASLSPSRNSDIDEKLETRRVPRFSRGSDSKTRENPDTSKDNIRRIFTQASQLLCQQAKATGCIFTDASSGLFSSYEEGVVSPPSSTHPAIVVDVDFESTEDEETDADEAKNDSTAGNEPNLPQVVFGDRLEEMADVLSISIADGEGDENQYDIIKRKNVKKLILRYPFGKCFYLNKGHVVSDQSLIFDEVVTGGGSRHSILNAPKGNRSHLLLPRELLEYLPDAKWLVFLPLFNYAQGQWFSAGFIWGNDFSMGDPDDALPYFKAFGSCMMSEVASMEVLNTNIAKSTFIASISHDLRSPLHGMLGSLEFLSETITSAYQTSLIGAIETCGKTLLDTIDHLLDYAKINNLNRASSHLGSPRGRKTWKDPRSVAEPLSTTFDLALLLEEVVEAVFAGQTFRRINLRYHDSVDDATEQIKAISMDDTTPTEEQIHAGSVKFSGKVFLILHIQKSVSWYLQGQTGGLRRVIMNVVGNAIKYCKKGYIDVSLKSKQITPSEVEIEFSVKDTGIGMSQTFLTNHLFKAFSQEDSFTPGTGLGLSITSQIVKNMSGRIKVDSEKGVGTHVNITIPMKAASTTGPFGGILDDGLKDLISYTAGKKVCILDPMIDPNNNNGKELSGLESSIATMCREWFNMTVIQSNTVDADPDTAIFIYAEPPPIEHLVRQHLDRKEMGSTGKEAALLIVCTNAFEAAALRAAGIKELVSLGRIIEVISQPVGVRKLGKVLHQCLLSVESSGRTNSGAGSPTRLADEIGWNSSSVVYDQTERRYRPSIEALKWKSEQPLIRITVHEQETPTRPLPVLSNSGLTGSMPAQHTRNRSRDNKHRPRVLLVDDNAINLKLLVTFMRKITLPYAEAMNGLEAVNKYKESGNEPFDFVLMDLQMPVMDGLEATRQIREFEQENAPNAPPSTIIAITGVGNEATREKAMKAGMSQFLTKPVRFKALQKLLLDEQTPPSG</sequence>
<dbReference type="EMBL" id="MU394412">
    <property type="protein sequence ID" value="KAI6080985.1"/>
    <property type="molecule type" value="Genomic_DNA"/>
</dbReference>
<keyword evidence="2" id="KW-1185">Reference proteome</keyword>
<gene>
    <name evidence="1" type="ORF">F4821DRAFT_250264</name>
</gene>
<dbReference type="Proteomes" id="UP001497680">
    <property type="component" value="Unassembled WGS sequence"/>
</dbReference>
<proteinExistence type="predicted"/>
<evidence type="ECO:0000313" key="2">
    <source>
        <dbReference type="Proteomes" id="UP001497680"/>
    </source>
</evidence>
<reference evidence="1 2" key="1">
    <citation type="journal article" date="2022" name="New Phytol.">
        <title>Ecological generalism drives hyperdiversity of secondary metabolite gene clusters in xylarialean endophytes.</title>
        <authorList>
            <person name="Franco M.E.E."/>
            <person name="Wisecaver J.H."/>
            <person name="Arnold A.E."/>
            <person name="Ju Y.M."/>
            <person name="Slot J.C."/>
            <person name="Ahrendt S."/>
            <person name="Moore L.P."/>
            <person name="Eastman K.E."/>
            <person name="Scott K."/>
            <person name="Konkel Z."/>
            <person name="Mondo S.J."/>
            <person name="Kuo A."/>
            <person name="Hayes R.D."/>
            <person name="Haridas S."/>
            <person name="Andreopoulos B."/>
            <person name="Riley R."/>
            <person name="LaButti K."/>
            <person name="Pangilinan J."/>
            <person name="Lipzen A."/>
            <person name="Amirebrahimi M."/>
            <person name="Yan J."/>
            <person name="Adam C."/>
            <person name="Keymanesh K."/>
            <person name="Ng V."/>
            <person name="Louie K."/>
            <person name="Northen T."/>
            <person name="Drula E."/>
            <person name="Henrissat B."/>
            <person name="Hsieh H.M."/>
            <person name="Youens-Clark K."/>
            <person name="Lutzoni F."/>
            <person name="Miadlikowska J."/>
            <person name="Eastwood D.C."/>
            <person name="Hamelin R.C."/>
            <person name="Grigoriev I.V."/>
            <person name="U'Ren J.M."/>
        </authorList>
    </citation>
    <scope>NUCLEOTIDE SEQUENCE [LARGE SCALE GENOMIC DNA]</scope>
    <source>
        <strain evidence="1 2">ER1909</strain>
    </source>
</reference>
<organism evidence="1 2">
    <name type="scientific">Hypoxylon rubiginosum</name>
    <dbReference type="NCBI Taxonomy" id="110542"/>
    <lineage>
        <taxon>Eukaryota</taxon>
        <taxon>Fungi</taxon>
        <taxon>Dikarya</taxon>
        <taxon>Ascomycota</taxon>
        <taxon>Pezizomycotina</taxon>
        <taxon>Sordariomycetes</taxon>
        <taxon>Xylariomycetidae</taxon>
        <taxon>Xylariales</taxon>
        <taxon>Hypoxylaceae</taxon>
        <taxon>Hypoxylon</taxon>
    </lineage>
</organism>
<name>A0ACC0CKS8_9PEZI</name>
<accession>A0ACC0CKS8</accession>
<evidence type="ECO:0000313" key="1">
    <source>
        <dbReference type="EMBL" id="KAI6080985.1"/>
    </source>
</evidence>